<dbReference type="EMBL" id="SAUX01000004">
    <property type="protein sequence ID" value="RWR31358.1"/>
    <property type="molecule type" value="Genomic_DNA"/>
</dbReference>
<sequence>MQQPVAVLRSALSGKEQMQASHPERRKVSLDVSALARGRIGGGYMDMLGRLLMGGIHAVRLYSWSPNWHLDAEPQPGFNWLSMTLTATATVDAATGMGAYRVTNLPPGYPLICPGERFTVGGIVWQAVNMAVADDAGIALIRVIGTPALSGTLSLDGQESAAFRPDGGIPVGDQAVGADWTYSWTFTEVFADEVGGFVEIDPWT</sequence>
<comment type="caution">
    <text evidence="1">The sequence shown here is derived from an EMBL/GenBank/DDBJ whole genome shotgun (WGS) entry which is preliminary data.</text>
</comment>
<accession>A0A443KEY6</accession>
<name>A0A443KEY6_9RHOB</name>
<dbReference type="Proteomes" id="UP000285295">
    <property type="component" value="Unassembled WGS sequence"/>
</dbReference>
<evidence type="ECO:0000313" key="1">
    <source>
        <dbReference type="EMBL" id="RWR31358.1"/>
    </source>
</evidence>
<proteinExistence type="predicted"/>
<dbReference type="OrthoDB" id="7766502at2"/>
<gene>
    <name evidence="1" type="ORF">D2T31_04995</name>
</gene>
<reference evidence="1 2" key="2">
    <citation type="submission" date="2019-01" db="EMBL/GenBank/DDBJ databases">
        <authorList>
            <person name="Li Y."/>
        </authorList>
    </citation>
    <scope>NUCLEOTIDE SEQUENCE [LARGE SCALE GENOMIC DNA]</scope>
    <source>
        <strain evidence="1 2">D19-10-3-21</strain>
    </source>
</reference>
<organism evidence="1 2">
    <name type="scientific">Paenirhodobacter populi</name>
    <dbReference type="NCBI Taxonomy" id="2306993"/>
    <lineage>
        <taxon>Bacteria</taxon>
        <taxon>Pseudomonadati</taxon>
        <taxon>Pseudomonadota</taxon>
        <taxon>Alphaproteobacteria</taxon>
        <taxon>Rhodobacterales</taxon>
        <taxon>Rhodobacter group</taxon>
        <taxon>Paenirhodobacter</taxon>
    </lineage>
</organism>
<dbReference type="RefSeq" id="WP_128236530.1">
    <property type="nucleotide sequence ID" value="NZ_SAUX01000004.1"/>
</dbReference>
<dbReference type="AlphaFoldDB" id="A0A443KEY6"/>
<protein>
    <submittedName>
        <fullName evidence="1">Uncharacterized protein</fullName>
    </submittedName>
</protein>
<evidence type="ECO:0000313" key="2">
    <source>
        <dbReference type="Proteomes" id="UP000285295"/>
    </source>
</evidence>
<reference evidence="1 2" key="1">
    <citation type="submission" date="2019-01" db="EMBL/GenBank/DDBJ databases">
        <title>Sinorhodobacter populi sp. nov. isolated from the symptomatic bark tissue of Populus euramericana canker.</title>
        <authorList>
            <person name="Xu G."/>
        </authorList>
    </citation>
    <scope>NUCLEOTIDE SEQUENCE [LARGE SCALE GENOMIC DNA]</scope>
    <source>
        <strain evidence="1 2">D19-10-3-21</strain>
    </source>
</reference>